<dbReference type="PANTHER" id="PTHR45527:SF1">
    <property type="entry name" value="FATTY ACID SYNTHASE"/>
    <property type="match status" value="1"/>
</dbReference>
<keyword evidence="5" id="KW-1185">Reference proteome</keyword>
<dbReference type="InterPro" id="IPR023213">
    <property type="entry name" value="CAT-like_dom_sf"/>
</dbReference>
<evidence type="ECO:0000259" key="3">
    <source>
        <dbReference type="Pfam" id="PF18563"/>
    </source>
</evidence>
<dbReference type="RefSeq" id="WP_396683297.1">
    <property type="nucleotide sequence ID" value="NZ_JBIRPU010000021.1"/>
</dbReference>
<dbReference type="Gene3D" id="3.30.559.30">
    <property type="entry name" value="Nonribosomal peptide synthetase, condensation domain"/>
    <property type="match status" value="1"/>
</dbReference>
<dbReference type="Gene3D" id="1.10.10.1830">
    <property type="entry name" value="Non-ribosomal peptide synthase, adenylation domain"/>
    <property type="match status" value="1"/>
</dbReference>
<comment type="caution">
    <text evidence="4">The sequence shown here is derived from an EMBL/GenBank/DDBJ whole genome shotgun (WGS) entry which is preliminary data.</text>
</comment>
<feature type="domain" description="Condensation" evidence="2">
    <location>
        <begin position="99"/>
        <end position="432"/>
    </location>
</feature>
<dbReference type="InterPro" id="IPR044894">
    <property type="entry name" value="TubC_N_sf"/>
</dbReference>
<gene>
    <name evidence="4" type="ORF">ACH4OY_24270</name>
</gene>
<reference evidence="4 5" key="1">
    <citation type="submission" date="2024-10" db="EMBL/GenBank/DDBJ databases">
        <title>The Natural Products Discovery Center: Release of the First 8490 Sequenced Strains for Exploring Actinobacteria Biosynthetic Diversity.</title>
        <authorList>
            <person name="Kalkreuter E."/>
            <person name="Kautsar S.A."/>
            <person name="Yang D."/>
            <person name="Bader C.D."/>
            <person name="Teijaro C.N."/>
            <person name="Fluegel L."/>
            <person name="Davis C.M."/>
            <person name="Simpson J.R."/>
            <person name="Lauterbach L."/>
            <person name="Steele A.D."/>
            <person name="Gui C."/>
            <person name="Meng S."/>
            <person name="Li G."/>
            <person name="Viehrig K."/>
            <person name="Ye F."/>
            <person name="Su P."/>
            <person name="Kiefer A.F."/>
            <person name="Nichols A."/>
            <person name="Cepeda A.J."/>
            <person name="Yan W."/>
            <person name="Fan B."/>
            <person name="Jiang Y."/>
            <person name="Adhikari A."/>
            <person name="Zheng C.-J."/>
            <person name="Schuster L."/>
            <person name="Cowan T.M."/>
            <person name="Smanski M.J."/>
            <person name="Chevrette M.G."/>
            <person name="De Carvalho L.P.S."/>
            <person name="Shen B."/>
        </authorList>
    </citation>
    <scope>NUCLEOTIDE SEQUENCE [LARGE SCALE GENOMIC DNA]</scope>
    <source>
        <strain evidence="4 5">NPDC021253</strain>
    </source>
</reference>
<dbReference type="Pfam" id="PF00668">
    <property type="entry name" value="Condensation"/>
    <property type="match status" value="1"/>
</dbReference>
<dbReference type="InterPro" id="IPR041464">
    <property type="entry name" value="TubC_N"/>
</dbReference>
<accession>A0ABW7SPZ0</accession>
<sequence length="543" mass="58060">MTGTGSEVDELLRLLRSRDVRLEVRGSRLDYDAPAEALDAGLIATMRRLKPDLVDRLRATDPPDPGLGNGPGPDDGGSGPTDGSGPDDGGGGDVQVLATAPASFGQARQYRLTVDSDTPQMLTVALRFALRGPLDRPALERALTDLTVRHAVLRTRYAMRGAEVWQEVLAARPVPVPVRSVAPGQLDDAAREWAGVPFALRVEPGFRAVLFRPEPTAPTGGTGTARDQDRHELVLALHHGIVDGWSAQVLIRDLGELYRAAVTGEPSGLPPPAADFVDFSRWERGYLAQESTRRTVQAWADEVRGEVAPLRLPTDRPRVAAATDAGGHVSATVTPELVSAVAAHAVRRDVTPFVVLAAAFAWFLHRLTGAPSVPLTVPVANRSDPRFDEVVGVFAHAPWLVVPVRGAESFDALVGRTARATWQVLARQSVPLAVQSEALGDAFAGSPNRVYLSVLDLAEPVLHLLGIDPVPAEDVLLAGARADLTWHVRPTPDGGMSLVAEYAATLFDLGTVSGWVDRYLRLLPRLLAAPDAPLPRHDEGEPA</sequence>
<name>A0ABW7SPZ0_9ACTN</name>
<dbReference type="Gene3D" id="3.30.559.10">
    <property type="entry name" value="Chloramphenicol acetyltransferase-like domain"/>
    <property type="match status" value="1"/>
</dbReference>
<evidence type="ECO:0000313" key="5">
    <source>
        <dbReference type="Proteomes" id="UP001611075"/>
    </source>
</evidence>
<feature type="domain" description="TubC N-terminal docking" evidence="3">
    <location>
        <begin position="8"/>
        <end position="57"/>
    </location>
</feature>
<organism evidence="4 5">
    <name type="scientific">Micromonospora rubida</name>
    <dbReference type="NCBI Taxonomy" id="2697657"/>
    <lineage>
        <taxon>Bacteria</taxon>
        <taxon>Bacillati</taxon>
        <taxon>Actinomycetota</taxon>
        <taxon>Actinomycetes</taxon>
        <taxon>Micromonosporales</taxon>
        <taxon>Micromonosporaceae</taxon>
        <taxon>Micromonospora</taxon>
    </lineage>
</organism>
<dbReference type="EMBL" id="JBIRPU010000021">
    <property type="protein sequence ID" value="MFI0795770.1"/>
    <property type="molecule type" value="Genomic_DNA"/>
</dbReference>
<evidence type="ECO:0000259" key="2">
    <source>
        <dbReference type="Pfam" id="PF00668"/>
    </source>
</evidence>
<feature type="region of interest" description="Disordered" evidence="1">
    <location>
        <begin position="56"/>
        <end position="95"/>
    </location>
</feature>
<dbReference type="Pfam" id="PF18563">
    <property type="entry name" value="TubC_N"/>
    <property type="match status" value="1"/>
</dbReference>
<dbReference type="SUPFAM" id="SSF52777">
    <property type="entry name" value="CoA-dependent acyltransferases"/>
    <property type="match status" value="2"/>
</dbReference>
<dbReference type="Proteomes" id="UP001611075">
    <property type="component" value="Unassembled WGS sequence"/>
</dbReference>
<protein>
    <submittedName>
        <fullName evidence="4">Condensation domain-containing protein</fullName>
    </submittedName>
</protein>
<evidence type="ECO:0000313" key="4">
    <source>
        <dbReference type="EMBL" id="MFI0795770.1"/>
    </source>
</evidence>
<dbReference type="InterPro" id="IPR001242">
    <property type="entry name" value="Condensation_dom"/>
</dbReference>
<evidence type="ECO:0000256" key="1">
    <source>
        <dbReference type="SAM" id="MobiDB-lite"/>
    </source>
</evidence>
<feature type="compositionally biased region" description="Gly residues" evidence="1">
    <location>
        <begin position="67"/>
        <end position="93"/>
    </location>
</feature>
<proteinExistence type="predicted"/>
<dbReference type="PANTHER" id="PTHR45527">
    <property type="entry name" value="NONRIBOSOMAL PEPTIDE SYNTHETASE"/>
    <property type="match status" value="1"/>
</dbReference>